<dbReference type="Proteomes" id="UP000192333">
    <property type="component" value="Chromosome I"/>
</dbReference>
<sequence length="96" mass="11160">MHIRAVGIRYLDQSLTNQFSLKHHFPFNNFFGIGARASRLRPDLTAVLSSFKLNFIYYVLIFNHVRFGESNRVNSRNIQLKDISSKTISYLLLPIT</sequence>
<evidence type="ECO:0000313" key="2">
    <source>
        <dbReference type="Proteomes" id="UP000192333"/>
    </source>
</evidence>
<name>A0A1W2H8F5_9BACT</name>
<dbReference type="AlphaFoldDB" id="A0A1W2H8F5"/>
<keyword evidence="2" id="KW-1185">Reference proteome</keyword>
<gene>
    <name evidence="1" type="ORF">SAMN00777080_3502</name>
</gene>
<protein>
    <submittedName>
        <fullName evidence="1">Uncharacterized protein</fullName>
    </submittedName>
</protein>
<accession>A0A1W2H8F5</accession>
<organism evidence="1 2">
    <name type="scientific">Aquiflexum balticum DSM 16537</name>
    <dbReference type="NCBI Taxonomy" id="758820"/>
    <lineage>
        <taxon>Bacteria</taxon>
        <taxon>Pseudomonadati</taxon>
        <taxon>Bacteroidota</taxon>
        <taxon>Cytophagia</taxon>
        <taxon>Cytophagales</taxon>
        <taxon>Cyclobacteriaceae</taxon>
        <taxon>Aquiflexum</taxon>
    </lineage>
</organism>
<proteinExistence type="predicted"/>
<reference evidence="2" key="1">
    <citation type="submission" date="2017-04" db="EMBL/GenBank/DDBJ databases">
        <authorList>
            <person name="Varghese N."/>
            <person name="Submissions S."/>
        </authorList>
    </citation>
    <scope>NUCLEOTIDE SEQUENCE [LARGE SCALE GENOMIC DNA]</scope>
    <source>
        <strain evidence="2">DSM 16537</strain>
    </source>
</reference>
<dbReference type="EMBL" id="LT838813">
    <property type="protein sequence ID" value="SMD44866.1"/>
    <property type="molecule type" value="Genomic_DNA"/>
</dbReference>
<evidence type="ECO:0000313" key="1">
    <source>
        <dbReference type="EMBL" id="SMD44866.1"/>
    </source>
</evidence>